<keyword evidence="1" id="KW-1133">Transmembrane helix</keyword>
<evidence type="ECO:0000256" key="1">
    <source>
        <dbReference type="SAM" id="Phobius"/>
    </source>
</evidence>
<keyword evidence="1" id="KW-0812">Transmembrane</keyword>
<evidence type="ECO:0000313" key="3">
    <source>
        <dbReference type="Proteomes" id="UP000294547"/>
    </source>
</evidence>
<dbReference type="OrthoDB" id="9790409at2"/>
<protein>
    <recommendedName>
        <fullName evidence="4">YeeE/YedE family protein</fullName>
    </recommendedName>
</protein>
<feature type="transmembrane region" description="Helical" evidence="1">
    <location>
        <begin position="40"/>
        <end position="60"/>
    </location>
</feature>
<name>A0A4R6RHK4_9HYPH</name>
<dbReference type="Proteomes" id="UP000294547">
    <property type="component" value="Unassembled WGS sequence"/>
</dbReference>
<organism evidence="2 3">
    <name type="scientific">Oharaeibacter diazotrophicus</name>
    <dbReference type="NCBI Taxonomy" id="1920512"/>
    <lineage>
        <taxon>Bacteria</taxon>
        <taxon>Pseudomonadati</taxon>
        <taxon>Pseudomonadota</taxon>
        <taxon>Alphaproteobacteria</taxon>
        <taxon>Hyphomicrobiales</taxon>
        <taxon>Pleomorphomonadaceae</taxon>
        <taxon>Oharaeibacter</taxon>
    </lineage>
</organism>
<feature type="transmembrane region" description="Helical" evidence="1">
    <location>
        <begin position="106"/>
        <end position="130"/>
    </location>
</feature>
<evidence type="ECO:0008006" key="4">
    <source>
        <dbReference type="Google" id="ProtNLM"/>
    </source>
</evidence>
<sequence length="145" mass="14700">MRALAAFAAGLLFGLGLCLSGMADPAKVLAFLDVSDDFDPSLAFVMAGAIAVALPGFRLVRRRGRPLFDDGFHLPPRAPVDARLVGGAALFGVGWGLSGFCPGPAIVAVPLGAPGALVFVAAMLAGFAIARAAPARRRSEPATDG</sequence>
<evidence type="ECO:0000313" key="2">
    <source>
        <dbReference type="EMBL" id="TDP85146.1"/>
    </source>
</evidence>
<dbReference type="InterPro" id="IPR046513">
    <property type="entry name" value="DUF6691"/>
</dbReference>
<reference evidence="2 3" key="1">
    <citation type="submission" date="2019-03" db="EMBL/GenBank/DDBJ databases">
        <title>Genomic Encyclopedia of Type Strains, Phase IV (KMG-IV): sequencing the most valuable type-strain genomes for metagenomic binning, comparative biology and taxonomic classification.</title>
        <authorList>
            <person name="Goeker M."/>
        </authorList>
    </citation>
    <scope>NUCLEOTIDE SEQUENCE [LARGE SCALE GENOMIC DNA]</scope>
    <source>
        <strain evidence="2 3">DSM 102969</strain>
    </source>
</reference>
<keyword evidence="3" id="KW-1185">Reference proteome</keyword>
<dbReference type="Pfam" id="PF20398">
    <property type="entry name" value="DUF6691"/>
    <property type="match status" value="1"/>
</dbReference>
<proteinExistence type="predicted"/>
<keyword evidence="1" id="KW-0472">Membrane</keyword>
<accession>A0A4R6RHK4</accession>
<comment type="caution">
    <text evidence="2">The sequence shown here is derived from an EMBL/GenBank/DDBJ whole genome shotgun (WGS) entry which is preliminary data.</text>
</comment>
<dbReference type="RefSeq" id="WP_126541014.1">
    <property type="nucleotide sequence ID" value="NZ_BSPM01000004.1"/>
</dbReference>
<feature type="transmembrane region" description="Helical" evidence="1">
    <location>
        <begin position="80"/>
        <end position="100"/>
    </location>
</feature>
<dbReference type="EMBL" id="SNXY01000007">
    <property type="protein sequence ID" value="TDP85146.1"/>
    <property type="molecule type" value="Genomic_DNA"/>
</dbReference>
<gene>
    <name evidence="2" type="ORF">EDD54_1994</name>
</gene>
<dbReference type="AlphaFoldDB" id="A0A4R6RHK4"/>